<evidence type="ECO:0000256" key="3">
    <source>
        <dbReference type="ARBA" id="ARBA00022448"/>
    </source>
</evidence>
<evidence type="ECO:0000256" key="6">
    <source>
        <dbReference type="ARBA" id="ARBA00022989"/>
    </source>
</evidence>
<evidence type="ECO:0000256" key="8">
    <source>
        <dbReference type="SAM" id="Phobius"/>
    </source>
</evidence>
<reference evidence="9" key="2">
    <citation type="submission" date="2022-09" db="EMBL/GenBank/DDBJ databases">
        <title>Biosynthetic gene clusters of Dactylosporangioum fulvum.</title>
        <authorList>
            <person name="Caradec T."/>
        </authorList>
    </citation>
    <scope>NUCLEOTIDE SEQUENCE</scope>
    <source>
        <strain evidence="9">NRRL B-16292</strain>
    </source>
</reference>
<protein>
    <submittedName>
        <fullName evidence="9">AI-2E family transporter</fullName>
    </submittedName>
</protein>
<dbReference type="RefSeq" id="WP_259863115.1">
    <property type="nucleotide sequence ID" value="NZ_BAAAST010000109.1"/>
</dbReference>
<comment type="similarity">
    <text evidence="2">Belongs to the autoinducer-2 exporter (AI-2E) (TC 2.A.86) family.</text>
</comment>
<accession>A0ABY5W738</accession>
<feature type="transmembrane region" description="Helical" evidence="8">
    <location>
        <begin position="79"/>
        <end position="103"/>
    </location>
</feature>
<proteinExistence type="inferred from homology"/>
<feature type="transmembrane region" description="Helical" evidence="8">
    <location>
        <begin position="31"/>
        <end position="58"/>
    </location>
</feature>
<evidence type="ECO:0000313" key="10">
    <source>
        <dbReference type="Proteomes" id="UP001059617"/>
    </source>
</evidence>
<feature type="transmembrane region" description="Helical" evidence="8">
    <location>
        <begin position="148"/>
        <end position="171"/>
    </location>
</feature>
<evidence type="ECO:0000256" key="7">
    <source>
        <dbReference type="ARBA" id="ARBA00023136"/>
    </source>
</evidence>
<keyword evidence="3" id="KW-0813">Transport</keyword>
<evidence type="ECO:0000256" key="4">
    <source>
        <dbReference type="ARBA" id="ARBA00022475"/>
    </source>
</evidence>
<dbReference type="Pfam" id="PF01594">
    <property type="entry name" value="AI-2E_transport"/>
    <property type="match status" value="1"/>
</dbReference>
<reference evidence="9" key="1">
    <citation type="submission" date="2021-04" db="EMBL/GenBank/DDBJ databases">
        <authorList>
            <person name="Hartkoorn R.C."/>
            <person name="Beaudoing E."/>
            <person name="Hot D."/>
        </authorList>
    </citation>
    <scope>NUCLEOTIDE SEQUENCE</scope>
    <source>
        <strain evidence="9">NRRL B-16292</strain>
    </source>
</reference>
<keyword evidence="5 8" id="KW-0812">Transmembrane</keyword>
<keyword evidence="4" id="KW-1003">Cell membrane</keyword>
<evidence type="ECO:0000313" key="9">
    <source>
        <dbReference type="EMBL" id="UWP85069.1"/>
    </source>
</evidence>
<dbReference type="PANTHER" id="PTHR21716">
    <property type="entry name" value="TRANSMEMBRANE PROTEIN"/>
    <property type="match status" value="1"/>
</dbReference>
<dbReference type="Proteomes" id="UP001059617">
    <property type="component" value="Chromosome"/>
</dbReference>
<comment type="subcellular location">
    <subcellularLocation>
        <location evidence="1">Cell membrane</location>
        <topology evidence="1">Multi-pass membrane protein</topology>
    </subcellularLocation>
</comment>
<keyword evidence="6 8" id="KW-1133">Transmembrane helix</keyword>
<evidence type="ECO:0000256" key="1">
    <source>
        <dbReference type="ARBA" id="ARBA00004651"/>
    </source>
</evidence>
<name>A0ABY5W738_9ACTN</name>
<gene>
    <name evidence="9" type="ORF">Dfulv_12905</name>
</gene>
<keyword evidence="7 8" id="KW-0472">Membrane</keyword>
<dbReference type="EMBL" id="CP073720">
    <property type="protein sequence ID" value="UWP85069.1"/>
    <property type="molecule type" value="Genomic_DNA"/>
</dbReference>
<dbReference type="PANTHER" id="PTHR21716:SF53">
    <property type="entry name" value="PERMEASE PERM-RELATED"/>
    <property type="match status" value="1"/>
</dbReference>
<organism evidence="9 10">
    <name type="scientific">Dactylosporangium fulvum</name>
    <dbReference type="NCBI Taxonomy" id="53359"/>
    <lineage>
        <taxon>Bacteria</taxon>
        <taxon>Bacillati</taxon>
        <taxon>Actinomycetota</taxon>
        <taxon>Actinomycetes</taxon>
        <taxon>Micromonosporales</taxon>
        <taxon>Micromonosporaceae</taxon>
        <taxon>Dactylosporangium</taxon>
    </lineage>
</organism>
<feature type="transmembrane region" description="Helical" evidence="8">
    <location>
        <begin position="235"/>
        <end position="253"/>
    </location>
</feature>
<feature type="transmembrane region" description="Helical" evidence="8">
    <location>
        <begin position="260"/>
        <end position="288"/>
    </location>
</feature>
<feature type="transmembrane region" description="Helical" evidence="8">
    <location>
        <begin position="209"/>
        <end position="229"/>
    </location>
</feature>
<evidence type="ECO:0000256" key="2">
    <source>
        <dbReference type="ARBA" id="ARBA00009773"/>
    </source>
</evidence>
<sequence>MNTASGRSGSDPGPAVWYTRLGRLGWSVTGAVAGATALVVVAAVLLPLILPLLVMIVIAVTLQPTVDRLQAHRVPRGAAALAGAIVVPVVLIAVGVLLAYVLVTQASQWRPAAEAAGTYLRETLGADPVRTILGSGQWRTALLGLGSALTNGAVIVGQIAVGLLAGSYLLFYTLRDGPRLVALLESRLPLPAGSARVLLRGAAVQFRRYVLGTTAVAALDAVVITAGAAVLRVPFLLVIAVVTFVAAYVPYLGAWVSAGFAVMVAVGADGLATGLWMLGIVLVTQNILEGVLRPIVFGRALRLHPVVVLVATVVGAAIGGLAGVFLAPPVAAIVMSWWSTIREHRS</sequence>
<evidence type="ECO:0000256" key="5">
    <source>
        <dbReference type="ARBA" id="ARBA00022692"/>
    </source>
</evidence>
<dbReference type="InterPro" id="IPR002549">
    <property type="entry name" value="AI-2E-like"/>
</dbReference>
<feature type="transmembrane region" description="Helical" evidence="8">
    <location>
        <begin position="308"/>
        <end position="338"/>
    </location>
</feature>
<keyword evidence="10" id="KW-1185">Reference proteome</keyword>